<dbReference type="SUPFAM" id="SSF51366">
    <property type="entry name" value="Ribulose-phoshate binding barrel"/>
    <property type="match status" value="1"/>
</dbReference>
<dbReference type="STRING" id="194963.SAMCFNEI73_Ch0029"/>
<comment type="pathway">
    <text evidence="2 9">Amino-acid biosynthesis; L-tryptophan biosynthesis; L-tryptophan from chorismate: step 3/5.</text>
</comment>
<dbReference type="PANTHER" id="PTHR42894:SF1">
    <property type="entry name" value="N-(5'-PHOSPHORIBOSYL)ANTHRANILATE ISOMERASE"/>
    <property type="match status" value="1"/>
</dbReference>
<dbReference type="OrthoDB" id="9796196at2"/>
<keyword evidence="6 9" id="KW-0822">Tryptophan biosynthesis</keyword>
<evidence type="ECO:0000256" key="5">
    <source>
        <dbReference type="ARBA" id="ARBA00022605"/>
    </source>
</evidence>
<evidence type="ECO:0000256" key="9">
    <source>
        <dbReference type="HAMAP-Rule" id="MF_00135"/>
    </source>
</evidence>
<dbReference type="GO" id="GO:0000162">
    <property type="term" value="P:L-tryptophan biosynthetic process"/>
    <property type="evidence" value="ECO:0007669"/>
    <property type="project" value="UniProtKB-UniRule"/>
</dbReference>
<dbReference type="EMBL" id="CP013107">
    <property type="protein sequence ID" value="APG89371.1"/>
    <property type="molecule type" value="Genomic_DNA"/>
</dbReference>
<evidence type="ECO:0000256" key="6">
    <source>
        <dbReference type="ARBA" id="ARBA00022822"/>
    </source>
</evidence>
<dbReference type="EC" id="5.3.1.24" evidence="3 9"/>
<evidence type="ECO:0000256" key="3">
    <source>
        <dbReference type="ARBA" id="ARBA00012572"/>
    </source>
</evidence>
<dbReference type="InterPro" id="IPR044643">
    <property type="entry name" value="TrpF_fam"/>
</dbReference>
<protein>
    <recommendedName>
        <fullName evidence="4 9">N-(5'-phosphoribosyl)anthranilate isomerase</fullName>
        <shortName evidence="9">PRAI</shortName>
        <ecNumber evidence="3 9">5.3.1.24</ecNumber>
    </recommendedName>
</protein>
<reference evidence="10 11" key="1">
    <citation type="submission" date="2015-10" db="EMBL/GenBank/DDBJ databases">
        <title>Genomic differences between typical nodule nitrogen-fixing rhizobial strains and those coming from bean seeds.</title>
        <authorList>
            <person name="Peralta H."/>
            <person name="Aguilar-Vera A."/>
            <person name="Diaz R."/>
            <person name="Mora Y."/>
            <person name="Martinez-Batallar G."/>
            <person name="Salazar E."/>
            <person name="Vargas-Lagunas C."/>
            <person name="Encarnacion S."/>
            <person name="Girard L."/>
            <person name="Mora J."/>
        </authorList>
    </citation>
    <scope>NUCLEOTIDE SEQUENCE [LARGE SCALE GENOMIC DNA]</scope>
    <source>
        <strain evidence="10 11">CFNEI 73</strain>
    </source>
</reference>
<evidence type="ECO:0000256" key="4">
    <source>
        <dbReference type="ARBA" id="ARBA00022272"/>
    </source>
</evidence>
<organism evidence="10 11">
    <name type="scientific">Sinorhizobium americanum</name>
    <dbReference type="NCBI Taxonomy" id="194963"/>
    <lineage>
        <taxon>Bacteria</taxon>
        <taxon>Pseudomonadati</taxon>
        <taxon>Pseudomonadota</taxon>
        <taxon>Alphaproteobacteria</taxon>
        <taxon>Hyphomicrobiales</taxon>
        <taxon>Rhizobiaceae</taxon>
        <taxon>Sinorhizobium/Ensifer group</taxon>
        <taxon>Sinorhizobium</taxon>
    </lineage>
</organism>
<dbReference type="Gene3D" id="3.20.20.70">
    <property type="entry name" value="Aldolase class I"/>
    <property type="match status" value="1"/>
</dbReference>
<comment type="catalytic activity">
    <reaction evidence="1 9">
        <text>N-(5-phospho-beta-D-ribosyl)anthranilate = 1-(2-carboxyphenylamino)-1-deoxy-D-ribulose 5-phosphate</text>
        <dbReference type="Rhea" id="RHEA:21540"/>
        <dbReference type="ChEBI" id="CHEBI:18277"/>
        <dbReference type="ChEBI" id="CHEBI:58613"/>
        <dbReference type="EC" id="5.3.1.24"/>
    </reaction>
</comment>
<comment type="similarity">
    <text evidence="9">Belongs to the TrpF family.</text>
</comment>
<evidence type="ECO:0000256" key="8">
    <source>
        <dbReference type="ARBA" id="ARBA00023235"/>
    </source>
</evidence>
<evidence type="ECO:0000313" key="10">
    <source>
        <dbReference type="EMBL" id="APG89371.1"/>
    </source>
</evidence>
<gene>
    <name evidence="9 10" type="primary">trpF</name>
    <name evidence="10" type="ORF">SAMCFNEI73_Ch0029</name>
</gene>
<dbReference type="NCBIfam" id="NF002295">
    <property type="entry name" value="PRK01222.1-1"/>
    <property type="match status" value="1"/>
</dbReference>
<keyword evidence="5 9" id="KW-0028">Amino-acid biosynthesis</keyword>
<evidence type="ECO:0000256" key="7">
    <source>
        <dbReference type="ARBA" id="ARBA00023141"/>
    </source>
</evidence>
<keyword evidence="8 9" id="KW-0413">Isomerase</keyword>
<dbReference type="UniPathway" id="UPA00035">
    <property type="reaction ID" value="UER00042"/>
</dbReference>
<name>A0A1L3LH01_9HYPH</name>
<dbReference type="RefSeq" id="WP_037390509.1">
    <property type="nucleotide sequence ID" value="NZ_CP013107.1"/>
</dbReference>
<keyword evidence="11" id="KW-1185">Reference proteome</keyword>
<dbReference type="Pfam" id="PF00697">
    <property type="entry name" value="PRAI"/>
    <property type="match status" value="1"/>
</dbReference>
<dbReference type="AlphaFoldDB" id="A0A1L3LH01"/>
<evidence type="ECO:0000256" key="2">
    <source>
        <dbReference type="ARBA" id="ARBA00004664"/>
    </source>
</evidence>
<proteinExistence type="inferred from homology"/>
<evidence type="ECO:0000256" key="1">
    <source>
        <dbReference type="ARBA" id="ARBA00001164"/>
    </source>
</evidence>
<keyword evidence="7 9" id="KW-0057">Aromatic amino acid biosynthesis</keyword>
<accession>A0A1L3LH01</accession>
<dbReference type="PANTHER" id="PTHR42894">
    <property type="entry name" value="N-(5'-PHOSPHORIBOSYL)ANTHRANILATE ISOMERASE"/>
    <property type="match status" value="1"/>
</dbReference>
<dbReference type="GO" id="GO:0004640">
    <property type="term" value="F:phosphoribosylanthranilate isomerase activity"/>
    <property type="evidence" value="ECO:0007669"/>
    <property type="project" value="UniProtKB-UniRule"/>
</dbReference>
<dbReference type="InterPro" id="IPR013785">
    <property type="entry name" value="Aldolase_TIM"/>
</dbReference>
<dbReference type="InterPro" id="IPR001240">
    <property type="entry name" value="PRAI_dom"/>
</dbReference>
<dbReference type="HAMAP" id="MF_00135">
    <property type="entry name" value="PRAI"/>
    <property type="match status" value="1"/>
</dbReference>
<dbReference type="InterPro" id="IPR011060">
    <property type="entry name" value="RibuloseP-bd_barrel"/>
</dbReference>
<dbReference type="Proteomes" id="UP000182306">
    <property type="component" value="Chromosome"/>
</dbReference>
<dbReference type="KEGG" id="same:SAMCFNEI73_Ch0029"/>
<dbReference type="CDD" id="cd00405">
    <property type="entry name" value="PRAI"/>
    <property type="match status" value="1"/>
</dbReference>
<evidence type="ECO:0000313" key="11">
    <source>
        <dbReference type="Proteomes" id="UP000182306"/>
    </source>
</evidence>
<sequence length="224" mass="23756">MKTEVKICGLRTAEAAEHAVALGASHIGFIFFPKSPRNIEPDDAGRVAERIRGRAKIVAVTVNADNDDLDEIVSSLKPDILQLHGSEDPDRVLTIKAIYGLPVMKALSVREASDLERIDAYVGIVDRFLLDAKPPAGSELPGGNGVSFDWRLLDALDGSVDYMLSGGLNAENIGEALALTGASAIDTSSGVESAPGLKDLKLMDAFFDAVRRAEAVVPRSGSKT</sequence>